<feature type="region of interest" description="Disordered" evidence="2">
    <location>
        <begin position="246"/>
        <end position="269"/>
    </location>
</feature>
<dbReference type="InParanoid" id="A0A7L9FH59"/>
<dbReference type="AlphaFoldDB" id="A0A7L9FH59"/>
<evidence type="ECO:0000313" key="4">
    <source>
        <dbReference type="Proteomes" id="UP000594121"/>
    </source>
</evidence>
<dbReference type="Proteomes" id="UP000594121">
    <property type="component" value="Chromosome"/>
</dbReference>
<keyword evidence="1" id="KW-0175">Coiled coil</keyword>
<organism evidence="3 4">
    <name type="scientific">Infirmifilum lucidum</name>
    <dbReference type="NCBI Taxonomy" id="2776706"/>
    <lineage>
        <taxon>Archaea</taxon>
        <taxon>Thermoproteota</taxon>
        <taxon>Thermoprotei</taxon>
        <taxon>Thermofilales</taxon>
        <taxon>Thermofilaceae</taxon>
        <taxon>Infirmifilum</taxon>
    </lineage>
</organism>
<evidence type="ECO:0000256" key="1">
    <source>
        <dbReference type="SAM" id="Coils"/>
    </source>
</evidence>
<sequence>MESEDLKHILEEAKKIREETLAKLAELGEKLSSIEASYRNAASEADLLALLVEARKLESELKNLKFAAKTKARELLLRAASRYSPGSPVYSDLKDYIEDVVDEGMFDELEDRLDDVIDSIKDSLRGRRGRRRFPVVAVEVPGGVKVVKGDFRVLDEALREIDRIIREALSGSWLRAPSTIISSVRLPQADLSVIDLLVEAGIFKSRNEGIAFFVHKGIECSRDWLEKVRSKVEEIHRLQEETRKELEGILGGQEEGIKEEDGEGSRQKL</sequence>
<feature type="coiled-coil region" evidence="1">
    <location>
        <begin position="10"/>
        <end position="74"/>
    </location>
</feature>
<evidence type="ECO:0000313" key="3">
    <source>
        <dbReference type="EMBL" id="QOJ78672.1"/>
    </source>
</evidence>
<gene>
    <name evidence="3" type="ORF">IG193_07930</name>
</gene>
<evidence type="ECO:0000256" key="2">
    <source>
        <dbReference type="SAM" id="MobiDB-lite"/>
    </source>
</evidence>
<dbReference type="EMBL" id="CP062310">
    <property type="protein sequence ID" value="QOJ78672.1"/>
    <property type="molecule type" value="Genomic_DNA"/>
</dbReference>
<dbReference type="GeneID" id="59149816"/>
<keyword evidence="4" id="KW-1185">Reference proteome</keyword>
<dbReference type="RefSeq" id="WP_192818644.1">
    <property type="nucleotide sequence ID" value="NZ_CP062310.1"/>
</dbReference>
<reference evidence="3 4" key="1">
    <citation type="submission" date="2020-10" db="EMBL/GenBank/DDBJ databases">
        <title>Thermofilum lucidum 3507LT sp. nov. a novel member of Thermofilaceae family isolated from Chile hot spring, and proposal of description order Thermofilales.</title>
        <authorList>
            <person name="Zayulina K.S."/>
            <person name="Elcheninov A.G."/>
            <person name="Toshchakov S.V."/>
            <person name="Kublanov I.V."/>
        </authorList>
    </citation>
    <scope>NUCLEOTIDE SEQUENCE [LARGE SCALE GENOMIC DNA]</scope>
    <source>
        <strain evidence="3 4">3507LT</strain>
    </source>
</reference>
<dbReference type="KEGG" id="thel:IG193_07930"/>
<proteinExistence type="predicted"/>
<accession>A0A7L9FH59</accession>
<name>A0A7L9FH59_9CREN</name>
<protein>
    <submittedName>
        <fullName evidence="3">Uncharacterized protein</fullName>
    </submittedName>
</protein>